<dbReference type="InterPro" id="IPR029052">
    <property type="entry name" value="Metallo-depent_PP-like"/>
</dbReference>
<evidence type="ECO:0000259" key="1">
    <source>
        <dbReference type="Pfam" id="PF09423"/>
    </source>
</evidence>
<dbReference type="InterPro" id="IPR038607">
    <property type="entry name" value="PhoD-like_sf"/>
</dbReference>
<reference evidence="3 4" key="2">
    <citation type="submission" date="2019-05" db="EMBL/GenBank/DDBJ databases">
        <title>Glycomyces buryatensis sp. nov.</title>
        <authorList>
            <person name="Nikitina E."/>
        </authorList>
    </citation>
    <scope>NUCLEOTIDE SEQUENCE [LARGE SCALE GENOMIC DNA]</scope>
    <source>
        <strain evidence="3 4">18</strain>
    </source>
</reference>
<dbReference type="EMBL" id="STGY01000025">
    <property type="protein sequence ID" value="THV42311.1"/>
    <property type="molecule type" value="Genomic_DNA"/>
</dbReference>
<evidence type="ECO:0000259" key="2">
    <source>
        <dbReference type="Pfam" id="PF16655"/>
    </source>
</evidence>
<dbReference type="CDD" id="cd00063">
    <property type="entry name" value="FN3"/>
    <property type="match status" value="1"/>
</dbReference>
<organism evidence="3 4">
    <name type="scientific">Glycomyces buryatensis</name>
    <dbReference type="NCBI Taxonomy" id="2570927"/>
    <lineage>
        <taxon>Bacteria</taxon>
        <taxon>Bacillati</taxon>
        <taxon>Actinomycetota</taxon>
        <taxon>Actinomycetes</taxon>
        <taxon>Glycomycetales</taxon>
        <taxon>Glycomycetaceae</taxon>
        <taxon>Glycomyces</taxon>
    </lineage>
</organism>
<dbReference type="InterPro" id="IPR018946">
    <property type="entry name" value="PhoD-like_MPP"/>
</dbReference>
<dbReference type="InterPro" id="IPR003961">
    <property type="entry name" value="FN3_dom"/>
</dbReference>
<feature type="domain" description="Phospholipase D N-terminal" evidence="2">
    <location>
        <begin position="45"/>
        <end position="123"/>
    </location>
</feature>
<dbReference type="InterPro" id="IPR006311">
    <property type="entry name" value="TAT_signal"/>
</dbReference>
<dbReference type="PANTHER" id="PTHR43606">
    <property type="entry name" value="PHOSPHATASE, PUTATIVE (AFU_ORTHOLOGUE AFUA_6G08710)-RELATED"/>
    <property type="match status" value="1"/>
</dbReference>
<dbReference type="InterPro" id="IPR052900">
    <property type="entry name" value="Phospholipid_Metab_Enz"/>
</dbReference>
<keyword evidence="4" id="KW-1185">Reference proteome</keyword>
<dbReference type="OrthoDB" id="3497025at2"/>
<dbReference type="PROSITE" id="PS51318">
    <property type="entry name" value="TAT"/>
    <property type="match status" value="1"/>
</dbReference>
<proteinExistence type="predicted"/>
<reference evidence="4" key="1">
    <citation type="submission" date="2019-04" db="EMBL/GenBank/DDBJ databases">
        <title>Nocardioides xinjiangensis sp. nov.</title>
        <authorList>
            <person name="Liu S."/>
        </authorList>
    </citation>
    <scope>NUCLEOTIDE SEQUENCE [LARGE SCALE GENOMIC DNA]</scope>
    <source>
        <strain evidence="4">18</strain>
    </source>
</reference>
<dbReference type="Gene3D" id="2.60.40.380">
    <property type="entry name" value="Purple acid phosphatase-like, N-terminal"/>
    <property type="match status" value="1"/>
</dbReference>
<comment type="caution">
    <text evidence="3">The sequence shown here is derived from an EMBL/GenBank/DDBJ whole genome shotgun (WGS) entry which is preliminary data.</text>
</comment>
<dbReference type="AlphaFoldDB" id="A0A4S8QF59"/>
<evidence type="ECO:0000313" key="4">
    <source>
        <dbReference type="Proteomes" id="UP000308760"/>
    </source>
</evidence>
<evidence type="ECO:0000313" key="3">
    <source>
        <dbReference type="EMBL" id="THV42311.1"/>
    </source>
</evidence>
<dbReference type="SUPFAM" id="SSF56300">
    <property type="entry name" value="Metallo-dependent phosphatases"/>
    <property type="match status" value="1"/>
</dbReference>
<dbReference type="Proteomes" id="UP000308760">
    <property type="component" value="Unassembled WGS sequence"/>
</dbReference>
<accession>A0A4S8QF59</accession>
<dbReference type="Gene3D" id="3.60.21.70">
    <property type="entry name" value="PhoD-like phosphatase"/>
    <property type="match status" value="1"/>
</dbReference>
<feature type="domain" description="PhoD-like phosphatase metallophosphatase" evidence="1">
    <location>
        <begin position="148"/>
        <end position="493"/>
    </location>
</feature>
<protein>
    <submittedName>
        <fullName evidence="3">Alkaline phosphatase</fullName>
    </submittedName>
</protein>
<gene>
    <name evidence="3" type="ORF">FAB82_06540</name>
</gene>
<name>A0A4S8QF59_9ACTN</name>
<dbReference type="PANTHER" id="PTHR43606:SF1">
    <property type="entry name" value="PHOD-LIKE PHOSPHATASE METALLOPHOSPHATASE DOMAIN-CONTAINING PROTEIN"/>
    <property type="match status" value="1"/>
</dbReference>
<dbReference type="InterPro" id="IPR032093">
    <property type="entry name" value="PhoD_N"/>
</dbReference>
<sequence length="511" mass="55924">MADPTPLETDVNIDRRKLLAAGAGGALSLAVPGISFASSRPQLTHGIQAGDVTADSAVVWTRADRAGEMIVEVADRPDFNGARTIRGPRLNERHDFTGKVRVKGLEPGSVVHYRVRAEGERSSQDLTGSFTTAPDAPQDIRFQWSGDLAGQGWGINPDQGGYRIFQTMAETQPDFFICSGDFNYADGPLTDTVTLPDGTTWRNTVTEEKRKVAETLDEYRGQYKYNLIDDNLRAYLANVPMINQWDDHEVVNNWYPGEILDLPAYTEKNVDVLATRARQAFGEYTPSSLDCDGEGRIYRRIAYGPLLDVFVLDMRTFKDANDANGEPTGQILGQTQLSWLKRELRRSKATWKVIAADLPIGLIVPDGSAAQEGIAQGEDGSPLGREAEIADLLSYAKRKGVKNMVWLTADVHYTAAHHYSPDRAAFGDFDPFWEFVSGPLNAGGFGPNKLDGTFGPEAVFVKAPPTANTSPAGGYQFYGEVNIDAETEAFEVSLNDLDGNTLFTQTIEPAA</sequence>
<dbReference type="Pfam" id="PF16655">
    <property type="entry name" value="PhoD_N"/>
    <property type="match status" value="1"/>
</dbReference>
<dbReference type="Pfam" id="PF09423">
    <property type="entry name" value="PhoD"/>
    <property type="match status" value="1"/>
</dbReference>